<evidence type="ECO:0000256" key="1">
    <source>
        <dbReference type="SAM" id="MobiDB-lite"/>
    </source>
</evidence>
<organism evidence="2 3">
    <name type="scientific">Brevundimonas subvibrioides</name>
    <dbReference type="NCBI Taxonomy" id="74313"/>
    <lineage>
        <taxon>Bacteria</taxon>
        <taxon>Pseudomonadati</taxon>
        <taxon>Pseudomonadota</taxon>
        <taxon>Alphaproteobacteria</taxon>
        <taxon>Caulobacterales</taxon>
        <taxon>Caulobacteraceae</taxon>
        <taxon>Brevundimonas</taxon>
    </lineage>
</organism>
<protein>
    <recommendedName>
        <fullName evidence="4">DUF3313 domain-containing protein</fullName>
    </recommendedName>
</protein>
<dbReference type="AlphaFoldDB" id="A0A258HE90"/>
<evidence type="ECO:0000313" key="2">
    <source>
        <dbReference type="EMBL" id="OYX55311.1"/>
    </source>
</evidence>
<evidence type="ECO:0000313" key="3">
    <source>
        <dbReference type="Proteomes" id="UP000216147"/>
    </source>
</evidence>
<feature type="region of interest" description="Disordered" evidence="1">
    <location>
        <begin position="1"/>
        <end position="34"/>
    </location>
</feature>
<dbReference type="Pfam" id="PF11769">
    <property type="entry name" value="DUF3313"/>
    <property type="match status" value="1"/>
</dbReference>
<sequence length="306" mass="32172">MRQPTPPFAQSAAPGLEQDRHQRQSAGDLFGRCGVKPPPPLRIRTMTHRLLRTAPVILAGAFALAACQTAPVADGGFLQSYDSLQTKEGTLRVSIRDRRDDTAAQAIERVFVEPSVLTAGAADGIAPADVAMVLGEVDRQVCYEISERFTVLAAPAPDAARVRAAVTRIVPTEPTGSGAAAVANFFIPGPIGVRAPGTTGTLAAEAELIAVGGTQVAALAWARSANVVGMDTPSLSRVGDALQFAELFGDQVGDSFAPRDRKVRDIATPDPCERFGPRNQPGGFITRAVTGLYVPQTQGVRPQTPQ</sequence>
<dbReference type="EMBL" id="NCEQ01000014">
    <property type="protein sequence ID" value="OYX55311.1"/>
    <property type="molecule type" value="Genomic_DNA"/>
</dbReference>
<proteinExistence type="predicted"/>
<comment type="caution">
    <text evidence="2">The sequence shown here is derived from an EMBL/GenBank/DDBJ whole genome shotgun (WGS) entry which is preliminary data.</text>
</comment>
<dbReference type="InterPro" id="IPR021747">
    <property type="entry name" value="DUF3313"/>
</dbReference>
<accession>A0A258HE90</accession>
<evidence type="ECO:0008006" key="4">
    <source>
        <dbReference type="Google" id="ProtNLM"/>
    </source>
</evidence>
<name>A0A258HE90_9CAUL</name>
<reference evidence="2 3" key="1">
    <citation type="submission" date="2017-03" db="EMBL/GenBank/DDBJ databases">
        <title>Lifting the veil on microbial sulfur biogeochemistry in mining wastewaters.</title>
        <authorList>
            <person name="Kantor R.S."/>
            <person name="Colenbrander Nelson T."/>
            <person name="Marshall S."/>
            <person name="Bennett D."/>
            <person name="Apte S."/>
            <person name="Camacho D."/>
            <person name="Thomas B.C."/>
            <person name="Warren L.A."/>
            <person name="Banfield J.F."/>
        </authorList>
    </citation>
    <scope>NUCLEOTIDE SEQUENCE [LARGE SCALE GENOMIC DNA]</scope>
    <source>
        <strain evidence="2">32-68-21</strain>
    </source>
</reference>
<gene>
    <name evidence="2" type="ORF">B7Y86_13345</name>
</gene>
<dbReference type="Proteomes" id="UP000216147">
    <property type="component" value="Unassembled WGS sequence"/>
</dbReference>